<dbReference type="SMART" id="SM00422">
    <property type="entry name" value="HTH_MERR"/>
    <property type="match status" value="1"/>
</dbReference>
<keyword evidence="2" id="KW-0175">Coiled coil</keyword>
<dbReference type="InterPro" id="IPR009061">
    <property type="entry name" value="DNA-bd_dom_put_sf"/>
</dbReference>
<feature type="domain" description="HTH merR-type" evidence="3">
    <location>
        <begin position="1"/>
        <end position="68"/>
    </location>
</feature>
<feature type="coiled-coil region" evidence="2">
    <location>
        <begin position="79"/>
        <end position="106"/>
    </location>
</feature>
<proteinExistence type="predicted"/>
<dbReference type="RefSeq" id="WP_173152777.1">
    <property type="nucleotide sequence ID" value="NZ_AP022871.1"/>
</dbReference>
<gene>
    <name evidence="4" type="ORF">Psuf_002230</name>
</gene>
<dbReference type="AlphaFoldDB" id="A0A6F8YA28"/>
<dbReference type="Pfam" id="PF13411">
    <property type="entry name" value="MerR_1"/>
    <property type="match status" value="1"/>
</dbReference>
<dbReference type="Proteomes" id="UP000503011">
    <property type="component" value="Chromosome"/>
</dbReference>
<sequence>MRIGELAARAGVSVRALRYYEECGLLRPDRTPAGQREYPDSALDRVLFIRQLFAAGLASRTIVSILPCVDSGSLRADQLALLTVELGNIENQIAALSRTRERLVALIDSAAVSAG</sequence>
<evidence type="ECO:0000313" key="5">
    <source>
        <dbReference type="Proteomes" id="UP000503011"/>
    </source>
</evidence>
<dbReference type="InterPro" id="IPR000551">
    <property type="entry name" value="MerR-type_HTH_dom"/>
</dbReference>
<dbReference type="PRINTS" id="PR00040">
    <property type="entry name" value="HTHMERR"/>
</dbReference>
<name>A0A6F8YA28_9ACTN</name>
<evidence type="ECO:0000256" key="2">
    <source>
        <dbReference type="SAM" id="Coils"/>
    </source>
</evidence>
<evidence type="ECO:0000313" key="4">
    <source>
        <dbReference type="EMBL" id="BCB82910.1"/>
    </source>
</evidence>
<dbReference type="SUPFAM" id="SSF46955">
    <property type="entry name" value="Putative DNA-binding domain"/>
    <property type="match status" value="1"/>
</dbReference>
<dbReference type="PROSITE" id="PS50937">
    <property type="entry name" value="HTH_MERR_2"/>
    <property type="match status" value="1"/>
</dbReference>
<dbReference type="GO" id="GO:0003700">
    <property type="term" value="F:DNA-binding transcription factor activity"/>
    <property type="evidence" value="ECO:0007669"/>
    <property type="project" value="InterPro"/>
</dbReference>
<accession>A0A6F8YA28</accession>
<dbReference type="PANTHER" id="PTHR30204">
    <property type="entry name" value="REDOX-CYCLING DRUG-SENSING TRANSCRIPTIONAL ACTIVATOR SOXR"/>
    <property type="match status" value="1"/>
</dbReference>
<dbReference type="KEGG" id="psuu:Psuf_002230"/>
<dbReference type="EMBL" id="AP022871">
    <property type="protein sequence ID" value="BCB82910.1"/>
    <property type="molecule type" value="Genomic_DNA"/>
</dbReference>
<protein>
    <submittedName>
        <fullName evidence="4">MerR family transcriptional regulator</fullName>
    </submittedName>
</protein>
<dbReference type="InterPro" id="IPR047057">
    <property type="entry name" value="MerR_fam"/>
</dbReference>
<keyword evidence="5" id="KW-1185">Reference proteome</keyword>
<evidence type="ECO:0000256" key="1">
    <source>
        <dbReference type="ARBA" id="ARBA00023125"/>
    </source>
</evidence>
<dbReference type="PANTHER" id="PTHR30204:SF97">
    <property type="entry name" value="MERR FAMILY REGULATORY PROTEIN"/>
    <property type="match status" value="1"/>
</dbReference>
<reference evidence="4 5" key="2">
    <citation type="submission" date="2020-03" db="EMBL/GenBank/DDBJ databases">
        <authorList>
            <person name="Ichikawa N."/>
            <person name="Kimura A."/>
            <person name="Kitahashi Y."/>
            <person name="Uohara A."/>
        </authorList>
    </citation>
    <scope>NUCLEOTIDE SEQUENCE [LARGE SCALE GENOMIC DNA]</scope>
    <source>
        <strain evidence="4 5">NBRC 105367</strain>
    </source>
</reference>
<dbReference type="Gene3D" id="1.10.1660.10">
    <property type="match status" value="1"/>
</dbReference>
<organism evidence="4 5">
    <name type="scientific">Phytohabitans suffuscus</name>
    <dbReference type="NCBI Taxonomy" id="624315"/>
    <lineage>
        <taxon>Bacteria</taxon>
        <taxon>Bacillati</taxon>
        <taxon>Actinomycetota</taxon>
        <taxon>Actinomycetes</taxon>
        <taxon>Micromonosporales</taxon>
        <taxon>Micromonosporaceae</taxon>
    </lineage>
</organism>
<dbReference type="CDD" id="cd01282">
    <property type="entry name" value="HTH_MerR-like_sg3"/>
    <property type="match status" value="1"/>
</dbReference>
<evidence type="ECO:0000259" key="3">
    <source>
        <dbReference type="PROSITE" id="PS50937"/>
    </source>
</evidence>
<keyword evidence="1" id="KW-0238">DNA-binding</keyword>
<dbReference type="PROSITE" id="PS00552">
    <property type="entry name" value="HTH_MERR_1"/>
    <property type="match status" value="1"/>
</dbReference>
<reference evidence="4 5" key="1">
    <citation type="submission" date="2020-03" db="EMBL/GenBank/DDBJ databases">
        <title>Whole genome shotgun sequence of Phytohabitans suffuscus NBRC 105367.</title>
        <authorList>
            <person name="Komaki H."/>
            <person name="Tamura T."/>
        </authorList>
    </citation>
    <scope>NUCLEOTIDE SEQUENCE [LARGE SCALE GENOMIC DNA]</scope>
    <source>
        <strain evidence="4 5">NBRC 105367</strain>
    </source>
</reference>
<dbReference type="GO" id="GO:0003677">
    <property type="term" value="F:DNA binding"/>
    <property type="evidence" value="ECO:0007669"/>
    <property type="project" value="UniProtKB-KW"/>
</dbReference>